<dbReference type="InterPro" id="IPR051448">
    <property type="entry name" value="CdaR-like_regulators"/>
</dbReference>
<gene>
    <name evidence="4" type="ORF">ACFFQA_01965</name>
</gene>
<evidence type="ECO:0000259" key="2">
    <source>
        <dbReference type="Pfam" id="PF13556"/>
    </source>
</evidence>
<dbReference type="Proteomes" id="UP001589693">
    <property type="component" value="Unassembled WGS sequence"/>
</dbReference>
<dbReference type="PANTHER" id="PTHR33744">
    <property type="entry name" value="CARBOHYDRATE DIACID REGULATOR"/>
    <property type="match status" value="1"/>
</dbReference>
<dbReference type="RefSeq" id="WP_377849771.1">
    <property type="nucleotide sequence ID" value="NZ_JBHLZU010000002.1"/>
</dbReference>
<protein>
    <submittedName>
        <fullName evidence="4">PucR family transcriptional regulator</fullName>
    </submittedName>
</protein>
<organism evidence="4 5">
    <name type="scientific">Allokutzneria oryzae</name>
    <dbReference type="NCBI Taxonomy" id="1378989"/>
    <lineage>
        <taxon>Bacteria</taxon>
        <taxon>Bacillati</taxon>
        <taxon>Actinomycetota</taxon>
        <taxon>Actinomycetes</taxon>
        <taxon>Pseudonocardiales</taxon>
        <taxon>Pseudonocardiaceae</taxon>
        <taxon>Allokutzneria</taxon>
    </lineage>
</organism>
<accession>A0ABV5ZP81</accession>
<dbReference type="Pfam" id="PF13556">
    <property type="entry name" value="HTH_30"/>
    <property type="match status" value="1"/>
</dbReference>
<dbReference type="InterPro" id="IPR042070">
    <property type="entry name" value="PucR_C-HTH_sf"/>
</dbReference>
<proteinExistence type="inferred from homology"/>
<keyword evidence="5" id="KW-1185">Reference proteome</keyword>
<evidence type="ECO:0000313" key="5">
    <source>
        <dbReference type="Proteomes" id="UP001589693"/>
    </source>
</evidence>
<dbReference type="EMBL" id="JBHLZU010000002">
    <property type="protein sequence ID" value="MFB9902696.1"/>
    <property type="molecule type" value="Genomic_DNA"/>
</dbReference>
<comment type="caution">
    <text evidence="4">The sequence shown here is derived from an EMBL/GenBank/DDBJ whole genome shotgun (WGS) entry which is preliminary data.</text>
</comment>
<evidence type="ECO:0000313" key="4">
    <source>
        <dbReference type="EMBL" id="MFB9902696.1"/>
    </source>
</evidence>
<dbReference type="Gene3D" id="1.10.10.2840">
    <property type="entry name" value="PucR C-terminal helix-turn-helix domain"/>
    <property type="match status" value="1"/>
</dbReference>
<comment type="similarity">
    <text evidence="1">Belongs to the CdaR family.</text>
</comment>
<sequence>MGEGIAEVQDRLISVAVGGGGVGELARIVADVLGGAVVVTDEEGRELARAGTRRGRADTIRAAARARGRRLGELVLNHAGLDDSGRRILEHAAAVTALVLLIRSSASAAEEKARGELLTDILAGRDEVRDRARRLGVDLDSPHCVVVVTGAARLAPAAARFAGAHGGLAVEHDGHVVLLLPGADAADHANRCAHTLGAELRRPVTAGAAPARESVAHAHAEARRCLTALLALGGTGRGASAEQLGFVGLVLADRPEPKVFVRATLGPLLDHDARRGTRLVPTLRAYFAAGRSPTRAKDLLNVHVNTVAQRMERIGSLLGPGWQEPGRALEVELALRLLDLM</sequence>
<feature type="domain" description="PucR C-terminal helix-turn-helix" evidence="2">
    <location>
        <begin position="279"/>
        <end position="337"/>
    </location>
</feature>
<dbReference type="PANTHER" id="PTHR33744:SF1">
    <property type="entry name" value="DNA-BINDING TRANSCRIPTIONAL ACTIVATOR ADER"/>
    <property type="match status" value="1"/>
</dbReference>
<dbReference type="InterPro" id="IPR025736">
    <property type="entry name" value="PucR_C-HTH_dom"/>
</dbReference>
<evidence type="ECO:0000259" key="3">
    <source>
        <dbReference type="Pfam" id="PF17853"/>
    </source>
</evidence>
<dbReference type="InterPro" id="IPR041522">
    <property type="entry name" value="CdaR_GGDEF"/>
</dbReference>
<name>A0ABV5ZP81_9PSEU</name>
<evidence type="ECO:0000256" key="1">
    <source>
        <dbReference type="ARBA" id="ARBA00006754"/>
    </source>
</evidence>
<feature type="domain" description="CdaR GGDEF-like" evidence="3">
    <location>
        <begin position="125"/>
        <end position="228"/>
    </location>
</feature>
<dbReference type="Pfam" id="PF17853">
    <property type="entry name" value="GGDEF_2"/>
    <property type="match status" value="1"/>
</dbReference>
<reference evidence="4 5" key="1">
    <citation type="submission" date="2024-09" db="EMBL/GenBank/DDBJ databases">
        <authorList>
            <person name="Sun Q."/>
            <person name="Mori K."/>
        </authorList>
    </citation>
    <scope>NUCLEOTIDE SEQUENCE [LARGE SCALE GENOMIC DNA]</scope>
    <source>
        <strain evidence="4 5">TBRC 7907</strain>
    </source>
</reference>